<name>A0A3L6E8N2_MAIZE</name>
<dbReference type="AlphaFoldDB" id="A0A3L6E8N2"/>
<sequence>MKMGRRCSCGNNACEPDTSGISSPFKATPKQGPQTIWLIRLAGYRRRPVRPYLVADLGIKDCLNKIITQSFVHVLTL</sequence>
<organism evidence="1 2">
    <name type="scientific">Zea mays</name>
    <name type="common">Maize</name>
    <dbReference type="NCBI Taxonomy" id="4577"/>
    <lineage>
        <taxon>Eukaryota</taxon>
        <taxon>Viridiplantae</taxon>
        <taxon>Streptophyta</taxon>
        <taxon>Embryophyta</taxon>
        <taxon>Tracheophyta</taxon>
        <taxon>Spermatophyta</taxon>
        <taxon>Magnoliopsida</taxon>
        <taxon>Liliopsida</taxon>
        <taxon>Poales</taxon>
        <taxon>Poaceae</taxon>
        <taxon>PACMAD clade</taxon>
        <taxon>Panicoideae</taxon>
        <taxon>Andropogonodae</taxon>
        <taxon>Andropogoneae</taxon>
        <taxon>Tripsacinae</taxon>
        <taxon>Zea</taxon>
    </lineage>
</organism>
<comment type="caution">
    <text evidence="1">The sequence shown here is derived from an EMBL/GenBank/DDBJ whole genome shotgun (WGS) entry which is preliminary data.</text>
</comment>
<protein>
    <submittedName>
        <fullName evidence="1">Uncharacterized protein</fullName>
    </submittedName>
</protein>
<gene>
    <name evidence="1" type="ORF">Zm00014a_023809</name>
</gene>
<proteinExistence type="predicted"/>
<evidence type="ECO:0000313" key="1">
    <source>
        <dbReference type="EMBL" id="PWZ16397.1"/>
    </source>
</evidence>
<reference evidence="1 2" key="1">
    <citation type="journal article" date="2018" name="Nat. Genet.">
        <title>Extensive intraspecific gene order and gene structural variations between Mo17 and other maize genomes.</title>
        <authorList>
            <person name="Sun S."/>
            <person name="Zhou Y."/>
            <person name="Chen J."/>
            <person name="Shi J."/>
            <person name="Zhao H."/>
            <person name="Zhao H."/>
            <person name="Song W."/>
            <person name="Zhang M."/>
            <person name="Cui Y."/>
            <person name="Dong X."/>
            <person name="Liu H."/>
            <person name="Ma X."/>
            <person name="Jiao Y."/>
            <person name="Wang B."/>
            <person name="Wei X."/>
            <person name="Stein J.C."/>
            <person name="Glaubitz J.C."/>
            <person name="Lu F."/>
            <person name="Yu G."/>
            <person name="Liang C."/>
            <person name="Fengler K."/>
            <person name="Li B."/>
            <person name="Rafalski A."/>
            <person name="Schnable P.S."/>
            <person name="Ware D.H."/>
            <person name="Buckler E.S."/>
            <person name="Lai J."/>
        </authorList>
    </citation>
    <scope>NUCLEOTIDE SEQUENCE [LARGE SCALE GENOMIC DNA]</scope>
    <source>
        <strain evidence="2">cv. Missouri 17</strain>
        <tissue evidence="1">Seedling</tissue>
    </source>
</reference>
<dbReference type="EMBL" id="NCVQ01000007">
    <property type="protein sequence ID" value="PWZ16397.1"/>
    <property type="molecule type" value="Genomic_DNA"/>
</dbReference>
<evidence type="ECO:0000313" key="2">
    <source>
        <dbReference type="Proteomes" id="UP000251960"/>
    </source>
</evidence>
<accession>A0A3L6E8N2</accession>
<dbReference type="Proteomes" id="UP000251960">
    <property type="component" value="Chromosome 6"/>
</dbReference>